<gene>
    <name evidence="2" type="ORF">pmac_cds_753</name>
</gene>
<proteinExistence type="predicted"/>
<reference evidence="2" key="1">
    <citation type="journal article" date="2018" name="Nat. Commun.">
        <title>Diversity and evolution of the emerging Pandoraviridae family.</title>
        <authorList>
            <person name="Legendre M."/>
            <person name="Fabre E."/>
            <person name="Poirot O."/>
            <person name="Jeudy S."/>
            <person name="Lartigue A."/>
            <person name="Alempic J.M."/>
            <person name="Beucher L."/>
            <person name="Philippe N."/>
            <person name="Bertaux L."/>
            <person name="Christo-Foroux E."/>
            <person name="Labadie K."/>
            <person name="Coute Y."/>
            <person name="Abergel C."/>
            <person name="Claverie J.M."/>
        </authorList>
    </citation>
    <scope>NUCLEOTIDE SEQUENCE [LARGE SCALE GENOMIC DNA]</scope>
    <source>
        <strain evidence="2">Macleodensis</strain>
    </source>
</reference>
<accession>A0A2U7UHL0</accession>
<dbReference type="Gene3D" id="3.30.40.220">
    <property type="match status" value="2"/>
</dbReference>
<feature type="compositionally biased region" description="Basic residues" evidence="1">
    <location>
        <begin position="1"/>
        <end position="14"/>
    </location>
</feature>
<evidence type="ECO:0000256" key="1">
    <source>
        <dbReference type="SAM" id="MobiDB-lite"/>
    </source>
</evidence>
<dbReference type="KEGG" id="vg:36841896"/>
<name>A0A2U7UHL0_9VIRU</name>
<protein>
    <submittedName>
        <fullName evidence="2">Uncharacterized protein</fullName>
    </submittedName>
</protein>
<feature type="compositionally biased region" description="Basic and acidic residues" evidence="1">
    <location>
        <begin position="63"/>
        <end position="74"/>
    </location>
</feature>
<feature type="compositionally biased region" description="Low complexity" evidence="1">
    <location>
        <begin position="17"/>
        <end position="35"/>
    </location>
</feature>
<organism evidence="2">
    <name type="scientific">Pandoravirus macleodensis</name>
    <dbReference type="NCBI Taxonomy" id="2107707"/>
    <lineage>
        <taxon>Viruses</taxon>
        <taxon>Pandoravirus</taxon>
    </lineage>
</organism>
<evidence type="ECO:0000313" key="2">
    <source>
        <dbReference type="EMBL" id="AVK77441.1"/>
    </source>
</evidence>
<feature type="region of interest" description="Disordered" evidence="1">
    <location>
        <begin position="1"/>
        <end position="89"/>
    </location>
</feature>
<dbReference type="EMBL" id="MG011691">
    <property type="protein sequence ID" value="AVK77441.1"/>
    <property type="molecule type" value="Genomic_DNA"/>
</dbReference>
<dbReference type="RefSeq" id="YP_009481437.1">
    <property type="nucleotide sequence ID" value="NC_037665.1"/>
</dbReference>
<sequence>MTHTHYRSTSRKKHPAETAAASARDRAATGGAATAVRDRVAGGDATVSETAAATPSPADPIIQEEKPATEAEPKRRGRPRKAGNGASSKSTAWYYRNRDEISAEAKRRYALVKDDPAYIERRKQRVNRRYRENAGGLRDKIHARNKTAAHRYSLYRTQAKRAGRVFTITREQFDALFFADACSYCGMARVDPQTLGVDRFDNTVGYEPENCRACCAACNYMKLAMTMDDFVERCRAIRDISANGPPTLTAAQVDVLPIMRWDKYKCNTFGKYKYDAADRNIEFALTRGDFMRLIDEPCHYCWTARGGIDRVNNAVGYLLPNCVPCCGTCNSMKNASTKEDFIAHCTRIASFYPTTQ</sequence>
<dbReference type="GeneID" id="36841896"/>
<dbReference type="Proteomes" id="UP000249758">
    <property type="component" value="Segment"/>
</dbReference>